<keyword evidence="2" id="KW-1185">Reference proteome</keyword>
<dbReference type="InterPro" id="IPR004375">
    <property type="entry name" value="NanQ/TabA/YiaL"/>
</dbReference>
<dbReference type="Proteomes" id="UP000095237">
    <property type="component" value="Unassembled WGS sequence"/>
</dbReference>
<protein>
    <submittedName>
        <fullName evidence="1">Uncharacterized protein</fullName>
    </submittedName>
</protein>
<dbReference type="Gene3D" id="2.60.120.370">
    <property type="entry name" value="YhcH/YjgK/YiaL"/>
    <property type="match status" value="1"/>
</dbReference>
<dbReference type="Pfam" id="PF04074">
    <property type="entry name" value="DUF386"/>
    <property type="match status" value="1"/>
</dbReference>
<organism evidence="1 2">
    <name type="scientific">Endomicrobium trichonymphae</name>
    <dbReference type="NCBI Taxonomy" id="1408204"/>
    <lineage>
        <taxon>Bacteria</taxon>
        <taxon>Pseudomonadati</taxon>
        <taxon>Elusimicrobiota</taxon>
        <taxon>Endomicrobiia</taxon>
        <taxon>Endomicrobiales</taxon>
        <taxon>Endomicrobiaceae</taxon>
        <taxon>Candidatus Endomicrobiellum</taxon>
    </lineage>
</organism>
<evidence type="ECO:0000313" key="2">
    <source>
        <dbReference type="Proteomes" id="UP000095237"/>
    </source>
</evidence>
<dbReference type="AlphaFoldDB" id="A0A1E5IF39"/>
<dbReference type="EMBL" id="LNVX01000858">
    <property type="protein sequence ID" value="OEG69087.1"/>
    <property type="molecule type" value="Genomic_DNA"/>
</dbReference>
<evidence type="ECO:0000313" key="1">
    <source>
        <dbReference type="EMBL" id="OEG69087.1"/>
    </source>
</evidence>
<dbReference type="InterPro" id="IPR037012">
    <property type="entry name" value="NanQ/TabA/YiaL_sf"/>
</dbReference>
<accession>A0A1E5IF39</accession>
<reference evidence="1 2" key="1">
    <citation type="submission" date="2015-11" db="EMBL/GenBank/DDBJ databases">
        <title>Evidence for parallel genomic evolution in an endosymbiosis of termite gut flagellates.</title>
        <authorList>
            <person name="Zheng H."/>
        </authorList>
    </citation>
    <scope>NUCLEOTIDE SEQUENCE [LARGE SCALE GENOMIC DNA]</scope>
    <source>
        <strain evidence="1 2">CET450</strain>
    </source>
</reference>
<name>A0A1E5IF39_ENDTX</name>
<proteinExistence type="predicted"/>
<gene>
    <name evidence="1" type="ORF">ATZ36_11635</name>
</gene>
<sequence length="74" mass="8747">MDIIGWKNLSNCKEVYKNYDESKNIAFFNDKPDFDIVLKCENFAGFFRRTSIARSRIKSPVKKCIVKIEFDTFL</sequence>
<comment type="caution">
    <text evidence="1">The sequence shown here is derived from an EMBL/GenBank/DDBJ whole genome shotgun (WGS) entry which is preliminary data.</text>
</comment>